<evidence type="ECO:0000256" key="2">
    <source>
        <dbReference type="ARBA" id="ARBA00013236"/>
    </source>
</evidence>
<comment type="pathway">
    <text evidence="1">Cofactor biosynthesis; NAD(+) biosynthesis; nicotinate D-ribonucleotide from nicotinate: step 1/1.</text>
</comment>
<evidence type="ECO:0000256" key="5">
    <source>
        <dbReference type="ARBA" id="ARBA00022642"/>
    </source>
</evidence>
<reference evidence="9 10" key="1">
    <citation type="submission" date="2017-07" db="EMBL/GenBank/DDBJ databases">
        <title>Complete genome sequence of Spiroplasma corruscae EC-1 (DSM 19793).</title>
        <authorList>
            <person name="Tsai Y.-M."/>
            <person name="Lo W.-S."/>
            <person name="Kuo C.-H."/>
        </authorList>
    </citation>
    <scope>NUCLEOTIDE SEQUENCE [LARGE SCALE GENOMIC DNA]</scope>
    <source>
        <strain evidence="9 10">EC-1</strain>
    </source>
</reference>
<dbReference type="InterPro" id="IPR037128">
    <property type="entry name" value="Quinolinate_PRibosylTase_N_sf"/>
</dbReference>
<keyword evidence="10" id="KW-1185">Reference proteome</keyword>
<keyword evidence="9" id="KW-0328">Glycosyltransferase</keyword>
<dbReference type="GO" id="GO:0004516">
    <property type="term" value="F:nicotinate phosphoribosyltransferase activity"/>
    <property type="evidence" value="ECO:0007669"/>
    <property type="project" value="UniProtKB-EC"/>
</dbReference>
<dbReference type="PANTHER" id="PTHR43202">
    <property type="entry name" value="NICOTINATE-NUCLEOTIDE PYROPHOSPHORYLASE"/>
    <property type="match status" value="1"/>
</dbReference>
<feature type="domain" description="Quinolinate phosphoribosyl transferase N-terminal" evidence="8">
    <location>
        <begin position="36"/>
        <end position="114"/>
    </location>
</feature>
<evidence type="ECO:0000313" key="9">
    <source>
        <dbReference type="EMBL" id="ASP27919.1"/>
    </source>
</evidence>
<keyword evidence="5" id="KW-0662">Pyridine nucleotide biosynthesis</keyword>
<dbReference type="InterPro" id="IPR022412">
    <property type="entry name" value="Quinolinate_PRibosylTrfase_N"/>
</dbReference>
<evidence type="ECO:0000256" key="7">
    <source>
        <dbReference type="ARBA" id="ARBA00048668"/>
    </source>
</evidence>
<dbReference type="SUPFAM" id="SSF54675">
    <property type="entry name" value="Nicotinate/Quinolinate PRTase N-terminal domain-like"/>
    <property type="match status" value="1"/>
</dbReference>
<dbReference type="KEGG" id="scou:SCORR_v1c01440"/>
<dbReference type="GO" id="GO:0009435">
    <property type="term" value="P:NAD+ biosynthetic process"/>
    <property type="evidence" value="ECO:0007669"/>
    <property type="project" value="UniProtKB-UniPathway"/>
</dbReference>
<accession>A0A222EN28</accession>
<dbReference type="GO" id="GO:0004514">
    <property type="term" value="F:nicotinate-nucleotide diphosphorylase (carboxylating) activity"/>
    <property type="evidence" value="ECO:0007669"/>
    <property type="project" value="UniProtKB-EC"/>
</dbReference>
<comment type="catalytic activity">
    <reaction evidence="6">
        <text>nicotinate beta-D-ribonucleotide + CO2 + diphosphate = quinolinate + 5-phospho-alpha-D-ribose 1-diphosphate + 2 H(+)</text>
        <dbReference type="Rhea" id="RHEA:12733"/>
        <dbReference type="ChEBI" id="CHEBI:15378"/>
        <dbReference type="ChEBI" id="CHEBI:16526"/>
        <dbReference type="ChEBI" id="CHEBI:29959"/>
        <dbReference type="ChEBI" id="CHEBI:33019"/>
        <dbReference type="ChEBI" id="CHEBI:57502"/>
        <dbReference type="ChEBI" id="CHEBI:58017"/>
        <dbReference type="EC" id="2.4.2.19"/>
    </reaction>
</comment>
<dbReference type="InterPro" id="IPR053190">
    <property type="entry name" value="NAPRTase-like"/>
</dbReference>
<dbReference type="InterPro" id="IPR036068">
    <property type="entry name" value="Nicotinate_pribotase-like_C"/>
</dbReference>
<dbReference type="Proteomes" id="UP000203229">
    <property type="component" value="Chromosome"/>
</dbReference>
<dbReference type="UniPathway" id="UPA00253">
    <property type="reaction ID" value="UER00457"/>
</dbReference>
<dbReference type="NCBIfam" id="NF005529">
    <property type="entry name" value="PRK07188.1"/>
    <property type="match status" value="1"/>
</dbReference>
<keyword evidence="3" id="KW-0597">Phosphoprotein</keyword>
<dbReference type="RefSeq" id="WP_094048190.1">
    <property type="nucleotide sequence ID" value="NZ_CP022535.1"/>
</dbReference>
<proteinExistence type="predicted"/>
<comment type="catalytic activity">
    <reaction evidence="7">
        <text>5-phospho-alpha-D-ribose 1-diphosphate + nicotinate + ATP + H2O = nicotinate beta-D-ribonucleotide + ADP + phosphate + diphosphate</text>
        <dbReference type="Rhea" id="RHEA:36163"/>
        <dbReference type="ChEBI" id="CHEBI:15377"/>
        <dbReference type="ChEBI" id="CHEBI:30616"/>
        <dbReference type="ChEBI" id="CHEBI:32544"/>
        <dbReference type="ChEBI" id="CHEBI:33019"/>
        <dbReference type="ChEBI" id="CHEBI:43474"/>
        <dbReference type="ChEBI" id="CHEBI:57502"/>
        <dbReference type="ChEBI" id="CHEBI:58017"/>
        <dbReference type="ChEBI" id="CHEBI:456216"/>
        <dbReference type="EC" id="6.3.4.21"/>
    </reaction>
</comment>
<dbReference type="EC" id="6.3.4.21" evidence="2"/>
<name>A0A222EN28_9MOLU</name>
<keyword evidence="9" id="KW-0808">Transferase</keyword>
<dbReference type="OrthoDB" id="9770610at2"/>
<keyword evidence="4" id="KW-0436">Ligase</keyword>
<dbReference type="InterPro" id="IPR013785">
    <property type="entry name" value="Aldolase_TIM"/>
</dbReference>
<dbReference type="AlphaFoldDB" id="A0A222EN28"/>
<evidence type="ECO:0000256" key="6">
    <source>
        <dbReference type="ARBA" id="ARBA00047445"/>
    </source>
</evidence>
<dbReference type="EMBL" id="CP022535">
    <property type="protein sequence ID" value="ASP27919.1"/>
    <property type="molecule type" value="Genomic_DNA"/>
</dbReference>
<dbReference type="InterPro" id="IPR007229">
    <property type="entry name" value="Nic_PRibTrfase-Fam"/>
</dbReference>
<evidence type="ECO:0000256" key="1">
    <source>
        <dbReference type="ARBA" id="ARBA00004952"/>
    </source>
</evidence>
<dbReference type="PANTHER" id="PTHR43202:SF1">
    <property type="entry name" value="NICOTINATE PHOSPHORIBOSYLTRANSFERASE"/>
    <property type="match status" value="1"/>
</dbReference>
<dbReference type="Pfam" id="PF02749">
    <property type="entry name" value="QRPTase_N"/>
    <property type="match status" value="1"/>
</dbReference>
<evidence type="ECO:0000256" key="4">
    <source>
        <dbReference type="ARBA" id="ARBA00022598"/>
    </source>
</evidence>
<evidence type="ECO:0000313" key="10">
    <source>
        <dbReference type="Proteomes" id="UP000203229"/>
    </source>
</evidence>
<evidence type="ECO:0000259" key="8">
    <source>
        <dbReference type="Pfam" id="PF02749"/>
    </source>
</evidence>
<dbReference type="Gene3D" id="3.90.1170.20">
    <property type="entry name" value="Quinolinate phosphoribosyl transferase, N-terminal domain"/>
    <property type="match status" value="1"/>
</dbReference>
<evidence type="ECO:0000256" key="3">
    <source>
        <dbReference type="ARBA" id="ARBA00022553"/>
    </source>
</evidence>
<dbReference type="PIRSF" id="PIRSF000484">
    <property type="entry name" value="NAPRT"/>
    <property type="match status" value="1"/>
</dbReference>
<gene>
    <name evidence="9" type="primary">pncB</name>
    <name evidence="9" type="ORF">SCORR_v1c01440</name>
</gene>
<organism evidence="9 10">
    <name type="scientific">Spiroplasma corruscae</name>
    <dbReference type="NCBI Taxonomy" id="216934"/>
    <lineage>
        <taxon>Bacteria</taxon>
        <taxon>Bacillati</taxon>
        <taxon>Mycoplasmatota</taxon>
        <taxon>Mollicutes</taxon>
        <taxon>Entomoplasmatales</taxon>
        <taxon>Spiroplasmataceae</taxon>
        <taxon>Spiroplasma</taxon>
    </lineage>
</organism>
<protein>
    <recommendedName>
        <fullName evidence="2">nicotinate phosphoribosyltransferase</fullName>
        <ecNumber evidence="2">6.3.4.21</ecNumber>
    </recommendedName>
</protein>
<sequence>MRNNLIKPNFYIDKRVYDDYYIADYFVKTRKIIQKFHPDTIFTMQWFQRNDGVFFCGSEIIKDLLVKSGVKNIIVDYLEEGSIINSNEPVLRITGKYESFCHLEGLIDGILSRATTVANNAYHIKIAANNKMIINMNDRMDLYLNQQIDGYASYTAGLINLVTPASFEYINIECNLQGTMPHSLIAAFDGDIIAASKAYNQTYPNNKLVVLVDYNNDVITDSIKVCKAMNGKVWAVRIDTSANLIDNSLQKLGKTTNEYKGVNVELVNLLRDELDKNGYNDVKIIVSSGFNIKKIELFENNNSKVDIYGVGEALTINKISFTGDVVKINGKDQSKFGRKYMESFRLKSIKY</sequence>
<dbReference type="SUPFAM" id="SSF51690">
    <property type="entry name" value="Nicotinate/Quinolinate PRTase C-terminal domain-like"/>
    <property type="match status" value="1"/>
</dbReference>
<dbReference type="Gene3D" id="3.20.20.70">
    <property type="entry name" value="Aldolase class I"/>
    <property type="match status" value="1"/>
</dbReference>